<dbReference type="Proteomes" id="UP001358586">
    <property type="component" value="Chromosome 7"/>
</dbReference>
<comment type="caution">
    <text evidence="1">The sequence shown here is derived from an EMBL/GenBank/DDBJ whole genome shotgun (WGS) entry which is preliminary data.</text>
</comment>
<reference evidence="1 2" key="1">
    <citation type="submission" date="2023-03" db="EMBL/GenBank/DDBJ databases">
        <title>WGS of Gossypium arboreum.</title>
        <authorList>
            <person name="Yu D."/>
        </authorList>
    </citation>
    <scope>NUCLEOTIDE SEQUENCE [LARGE SCALE GENOMIC DNA]</scope>
    <source>
        <tissue evidence="1">Leaf</tissue>
    </source>
</reference>
<protein>
    <submittedName>
        <fullName evidence="1">Uncharacterized protein</fullName>
    </submittedName>
</protein>
<sequence>MMSFMIEQIQLTYEVKTPLEDVVHDASNFNLNEKSITDNHPKSNLESQLDFGFGYEKKLNITKFVSNQINIDIDLVNATLTTNLQPKLILSKGTNMLTQLLAIEEEMPTEKVDEFISLSLNDGGKTWVDQSLCG</sequence>
<name>A0ABR0PCA0_GOSAR</name>
<proteinExistence type="predicted"/>
<gene>
    <name evidence="1" type="ORF">PVK06_023797</name>
</gene>
<organism evidence="1 2">
    <name type="scientific">Gossypium arboreum</name>
    <name type="common">Tree cotton</name>
    <name type="synonym">Gossypium nanking</name>
    <dbReference type="NCBI Taxonomy" id="29729"/>
    <lineage>
        <taxon>Eukaryota</taxon>
        <taxon>Viridiplantae</taxon>
        <taxon>Streptophyta</taxon>
        <taxon>Embryophyta</taxon>
        <taxon>Tracheophyta</taxon>
        <taxon>Spermatophyta</taxon>
        <taxon>Magnoliopsida</taxon>
        <taxon>eudicotyledons</taxon>
        <taxon>Gunneridae</taxon>
        <taxon>Pentapetalae</taxon>
        <taxon>rosids</taxon>
        <taxon>malvids</taxon>
        <taxon>Malvales</taxon>
        <taxon>Malvaceae</taxon>
        <taxon>Malvoideae</taxon>
        <taxon>Gossypium</taxon>
    </lineage>
</organism>
<accession>A0ABR0PCA0</accession>
<evidence type="ECO:0000313" key="2">
    <source>
        <dbReference type="Proteomes" id="UP001358586"/>
    </source>
</evidence>
<evidence type="ECO:0000313" key="1">
    <source>
        <dbReference type="EMBL" id="KAK5818851.1"/>
    </source>
</evidence>
<keyword evidence="2" id="KW-1185">Reference proteome</keyword>
<dbReference type="EMBL" id="JARKNE010000007">
    <property type="protein sequence ID" value="KAK5818851.1"/>
    <property type="molecule type" value="Genomic_DNA"/>
</dbReference>